<keyword evidence="3" id="KW-1185">Reference proteome</keyword>
<proteinExistence type="predicted"/>
<evidence type="ECO:0000313" key="3">
    <source>
        <dbReference type="Proteomes" id="UP000663908"/>
    </source>
</evidence>
<accession>A0ABX7U1Z1</accession>
<dbReference type="Proteomes" id="UP000663908">
    <property type="component" value="Chromosome"/>
</dbReference>
<gene>
    <name evidence="2" type="ORF">S1361_37320</name>
</gene>
<name>A0ABX7U1Z1_STRCY</name>
<evidence type="ECO:0000256" key="1">
    <source>
        <dbReference type="SAM" id="MobiDB-lite"/>
    </source>
</evidence>
<protein>
    <submittedName>
        <fullName evidence="2">Uncharacterized protein</fullName>
    </submittedName>
</protein>
<feature type="region of interest" description="Disordered" evidence="1">
    <location>
        <begin position="1"/>
        <end position="29"/>
    </location>
</feature>
<dbReference type="EMBL" id="CP071839">
    <property type="protein sequence ID" value="QTE03056.1"/>
    <property type="molecule type" value="Genomic_DNA"/>
</dbReference>
<organism evidence="2 3">
    <name type="scientific">Streptomyces cyanogenus</name>
    <dbReference type="NCBI Taxonomy" id="80860"/>
    <lineage>
        <taxon>Bacteria</taxon>
        <taxon>Bacillati</taxon>
        <taxon>Actinomycetota</taxon>
        <taxon>Actinomycetes</taxon>
        <taxon>Kitasatosporales</taxon>
        <taxon>Streptomycetaceae</taxon>
        <taxon>Streptomyces</taxon>
    </lineage>
</organism>
<sequence>MRARDYPSGSHGRQLAVTRGMQSVGDENTQVINPGLSDDSVCFPGFVPGHPMHVHAIARNTELGDVAGQHVVAEPDDPCRVPPDFPVLGGVQIELRHQAGFDEKDVQRGP</sequence>
<reference evidence="2 3" key="1">
    <citation type="submission" date="2021-03" db="EMBL/GenBank/DDBJ databases">
        <title>Complete genome sequence of Streptomyces cyanogenus S136, producer of anticancer angucycline landomycin A.</title>
        <authorList>
            <person name="Hrab P."/>
            <person name="Ruckert C."/>
            <person name="Busche T."/>
            <person name="Ostash I."/>
            <person name="Kalinowski J."/>
            <person name="Fedorenko V."/>
            <person name="Yushchuk O."/>
            <person name="Ostash B."/>
        </authorList>
    </citation>
    <scope>NUCLEOTIDE SEQUENCE [LARGE SCALE GENOMIC DNA]</scope>
    <source>
        <strain evidence="2 3">S136</strain>
    </source>
</reference>
<evidence type="ECO:0000313" key="2">
    <source>
        <dbReference type="EMBL" id="QTE03056.1"/>
    </source>
</evidence>